<reference evidence="1 2" key="1">
    <citation type="submission" date="2020-08" db="EMBL/GenBank/DDBJ databases">
        <title>Genomic Encyclopedia of Type Strains, Phase IV (KMG-V): Genome sequencing to study the core and pangenomes of soil and plant-associated prokaryotes.</title>
        <authorList>
            <person name="Whitman W."/>
        </authorList>
    </citation>
    <scope>NUCLEOTIDE SEQUENCE [LARGE SCALE GENOMIC DNA]</scope>
    <source>
        <strain evidence="1 2">X5P3</strain>
    </source>
</reference>
<dbReference type="EMBL" id="JACHIO010000013">
    <property type="protein sequence ID" value="MBB5064963.1"/>
    <property type="molecule type" value="Genomic_DNA"/>
</dbReference>
<accession>A0A7W7ZSG9</accession>
<evidence type="ECO:0000313" key="2">
    <source>
        <dbReference type="Proteomes" id="UP000584867"/>
    </source>
</evidence>
<dbReference type="Proteomes" id="UP000584867">
    <property type="component" value="Unassembled WGS sequence"/>
</dbReference>
<proteinExistence type="predicted"/>
<dbReference type="RefSeq" id="WP_184257288.1">
    <property type="nucleotide sequence ID" value="NZ_JACHIO010000013.1"/>
</dbReference>
<name>A0A7W7ZSG9_9BACT</name>
<comment type="caution">
    <text evidence="1">The sequence shown here is derived from an EMBL/GenBank/DDBJ whole genome shotgun (WGS) entry which is preliminary data.</text>
</comment>
<evidence type="ECO:0000313" key="1">
    <source>
        <dbReference type="EMBL" id="MBB5064963.1"/>
    </source>
</evidence>
<organism evidence="1 2">
    <name type="scientific">Granulicella mallensis</name>
    <dbReference type="NCBI Taxonomy" id="940614"/>
    <lineage>
        <taxon>Bacteria</taxon>
        <taxon>Pseudomonadati</taxon>
        <taxon>Acidobacteriota</taxon>
        <taxon>Terriglobia</taxon>
        <taxon>Terriglobales</taxon>
        <taxon>Acidobacteriaceae</taxon>
        <taxon>Granulicella</taxon>
    </lineage>
</organism>
<gene>
    <name evidence="1" type="ORF">HDF15_003325</name>
</gene>
<dbReference type="AlphaFoldDB" id="A0A7W7ZSG9"/>
<protein>
    <submittedName>
        <fullName evidence="1">Uncharacterized protein</fullName>
    </submittedName>
</protein>
<sequence>MSWLGQVIRAWRAGLRGENLDDWNDLEWPDLNNGGAGDELNDDSGAAIRQIDISLIGNLLVKGTTQIAADSAIAVA</sequence>